<protein>
    <recommendedName>
        <fullName evidence="3">Plasminogen receptor (KT)</fullName>
    </recommendedName>
</protein>
<gene>
    <name evidence="1" type="ORF">EB796_002674</name>
</gene>
<dbReference type="EMBL" id="VXIV02000317">
    <property type="protein sequence ID" value="KAF6039019.1"/>
    <property type="molecule type" value="Genomic_DNA"/>
</dbReference>
<dbReference type="AlphaFoldDB" id="A0A7J7KKB1"/>
<reference evidence="1" key="1">
    <citation type="submission" date="2020-06" db="EMBL/GenBank/DDBJ databases">
        <title>Draft genome of Bugula neritina, a colonial animal packing powerful symbionts and potential medicines.</title>
        <authorList>
            <person name="Rayko M."/>
        </authorList>
    </citation>
    <scope>NUCLEOTIDE SEQUENCE [LARGE SCALE GENOMIC DNA]</scope>
    <source>
        <strain evidence="1">Kwan_BN1</strain>
    </source>
</reference>
<evidence type="ECO:0008006" key="3">
    <source>
        <dbReference type="Google" id="ProtNLM"/>
    </source>
</evidence>
<dbReference type="Pfam" id="PF10166">
    <property type="entry name" value="DUF2368"/>
    <property type="match status" value="1"/>
</dbReference>
<dbReference type="OrthoDB" id="10256697at2759"/>
<evidence type="ECO:0000313" key="1">
    <source>
        <dbReference type="EMBL" id="KAF6039019.1"/>
    </source>
</evidence>
<organism evidence="1 2">
    <name type="scientific">Bugula neritina</name>
    <name type="common">Brown bryozoan</name>
    <name type="synonym">Sertularia neritina</name>
    <dbReference type="NCBI Taxonomy" id="10212"/>
    <lineage>
        <taxon>Eukaryota</taxon>
        <taxon>Metazoa</taxon>
        <taxon>Spiralia</taxon>
        <taxon>Lophotrochozoa</taxon>
        <taxon>Bryozoa</taxon>
        <taxon>Gymnolaemata</taxon>
        <taxon>Cheilostomatida</taxon>
        <taxon>Flustrina</taxon>
        <taxon>Buguloidea</taxon>
        <taxon>Bugulidae</taxon>
        <taxon>Bugula</taxon>
    </lineage>
</organism>
<name>A0A7J7KKB1_BUGNE</name>
<accession>A0A7J7KKB1</accession>
<dbReference type="Proteomes" id="UP000593567">
    <property type="component" value="Unassembled WGS sequence"/>
</dbReference>
<proteinExistence type="predicted"/>
<keyword evidence="2" id="KW-1185">Reference proteome</keyword>
<sequence>MGSFMSSALEDNMRKQQEFMLANQLLMLERNINMQNAMRERMMATQVARARDLVHWTGSFYGLCVLGLGTAAVKGHKPHLLAPLIPLGFVVGYQWDMAYNGKLKRVTREAENILESEMDLLSIANGMPDLAEIERRRKMAEKDSTK</sequence>
<dbReference type="PANTHER" id="PTHR13411">
    <property type="entry name" value="PLASMINOGEN RECEPTOR (KT)"/>
    <property type="match status" value="1"/>
</dbReference>
<evidence type="ECO:0000313" key="2">
    <source>
        <dbReference type="Proteomes" id="UP000593567"/>
    </source>
</evidence>
<dbReference type="InterPro" id="IPR019319">
    <property type="entry name" value="Plg-R(KT)"/>
</dbReference>
<dbReference type="PANTHER" id="PTHR13411:SF6">
    <property type="entry name" value="PLASMINOGEN RECEPTOR (KT)"/>
    <property type="match status" value="1"/>
</dbReference>
<dbReference type="GO" id="GO:0005886">
    <property type="term" value="C:plasma membrane"/>
    <property type="evidence" value="ECO:0007669"/>
    <property type="project" value="InterPro"/>
</dbReference>
<comment type="caution">
    <text evidence="1">The sequence shown here is derived from an EMBL/GenBank/DDBJ whole genome shotgun (WGS) entry which is preliminary data.</text>
</comment>